<dbReference type="CDD" id="cd07026">
    <property type="entry name" value="Ribosomal_L20"/>
    <property type="match status" value="1"/>
</dbReference>
<name>A0A517Z3U2_9PLAN</name>
<dbReference type="OrthoDB" id="9808966at2"/>
<keyword evidence="3 7" id="KW-0694">RNA-binding</keyword>
<evidence type="ECO:0000256" key="5">
    <source>
        <dbReference type="ARBA" id="ARBA00023274"/>
    </source>
</evidence>
<keyword evidence="5 7" id="KW-0687">Ribonucleoprotein</keyword>
<evidence type="ECO:0000313" key="9">
    <source>
        <dbReference type="EMBL" id="QDU37105.1"/>
    </source>
</evidence>
<dbReference type="Proteomes" id="UP000320496">
    <property type="component" value="Chromosome"/>
</dbReference>
<dbReference type="Gene3D" id="1.10.1900.20">
    <property type="entry name" value="Ribosomal protein L20"/>
    <property type="match status" value="1"/>
</dbReference>
<protein>
    <recommendedName>
        <fullName evidence="6 7">Large ribosomal subunit protein bL20</fullName>
    </recommendedName>
</protein>
<organism evidence="9 10">
    <name type="scientific">Maioricimonas rarisocia</name>
    <dbReference type="NCBI Taxonomy" id="2528026"/>
    <lineage>
        <taxon>Bacteria</taxon>
        <taxon>Pseudomonadati</taxon>
        <taxon>Planctomycetota</taxon>
        <taxon>Planctomycetia</taxon>
        <taxon>Planctomycetales</taxon>
        <taxon>Planctomycetaceae</taxon>
        <taxon>Maioricimonas</taxon>
    </lineage>
</organism>
<dbReference type="FunFam" id="1.10.1900.20:FF:000001">
    <property type="entry name" value="50S ribosomal protein L20"/>
    <property type="match status" value="1"/>
</dbReference>
<accession>A0A517Z3U2</accession>
<dbReference type="Gene3D" id="6.10.160.10">
    <property type="match status" value="1"/>
</dbReference>
<keyword evidence="2 7" id="KW-0699">rRNA-binding</keyword>
<dbReference type="GO" id="GO:0000027">
    <property type="term" value="P:ribosomal large subunit assembly"/>
    <property type="evidence" value="ECO:0007669"/>
    <property type="project" value="UniProtKB-UniRule"/>
</dbReference>
<evidence type="ECO:0000256" key="6">
    <source>
        <dbReference type="ARBA" id="ARBA00035172"/>
    </source>
</evidence>
<evidence type="ECO:0000256" key="1">
    <source>
        <dbReference type="ARBA" id="ARBA00007698"/>
    </source>
</evidence>
<comment type="similarity">
    <text evidence="1 7 8">Belongs to the bacterial ribosomal protein bL20 family.</text>
</comment>
<dbReference type="EMBL" id="CP036275">
    <property type="protein sequence ID" value="QDU37105.1"/>
    <property type="molecule type" value="Genomic_DNA"/>
</dbReference>
<gene>
    <name evidence="7 9" type="primary">rplT</name>
    <name evidence="9" type="ORF">Mal4_14130</name>
</gene>
<dbReference type="RefSeq" id="WP_145367821.1">
    <property type="nucleotide sequence ID" value="NZ_CP036275.1"/>
</dbReference>
<proteinExistence type="inferred from homology"/>
<evidence type="ECO:0000256" key="4">
    <source>
        <dbReference type="ARBA" id="ARBA00022980"/>
    </source>
</evidence>
<dbReference type="GO" id="GO:0003735">
    <property type="term" value="F:structural constituent of ribosome"/>
    <property type="evidence" value="ECO:0007669"/>
    <property type="project" value="InterPro"/>
</dbReference>
<evidence type="ECO:0000256" key="2">
    <source>
        <dbReference type="ARBA" id="ARBA00022730"/>
    </source>
</evidence>
<dbReference type="KEGG" id="mri:Mal4_14130"/>
<dbReference type="GO" id="GO:1990904">
    <property type="term" value="C:ribonucleoprotein complex"/>
    <property type="evidence" value="ECO:0007669"/>
    <property type="project" value="UniProtKB-KW"/>
</dbReference>
<evidence type="ECO:0000256" key="7">
    <source>
        <dbReference type="HAMAP-Rule" id="MF_00382"/>
    </source>
</evidence>
<comment type="function">
    <text evidence="7 8">Binds directly to 23S ribosomal RNA and is necessary for the in vitro assembly process of the 50S ribosomal subunit. It is not involved in the protein synthesizing functions of that subunit.</text>
</comment>
<keyword evidence="4 7" id="KW-0689">Ribosomal protein</keyword>
<dbReference type="InterPro" id="IPR035566">
    <property type="entry name" value="Ribosomal_protein_bL20_C"/>
</dbReference>
<dbReference type="Pfam" id="PF00453">
    <property type="entry name" value="Ribosomal_L20"/>
    <property type="match status" value="1"/>
</dbReference>
<dbReference type="NCBIfam" id="TIGR01032">
    <property type="entry name" value="rplT_bact"/>
    <property type="match status" value="1"/>
</dbReference>
<keyword evidence="10" id="KW-1185">Reference proteome</keyword>
<dbReference type="InterPro" id="IPR005813">
    <property type="entry name" value="Ribosomal_bL20"/>
</dbReference>
<evidence type="ECO:0000256" key="8">
    <source>
        <dbReference type="RuleBase" id="RU000560"/>
    </source>
</evidence>
<reference evidence="9 10" key="1">
    <citation type="submission" date="2019-02" db="EMBL/GenBank/DDBJ databases">
        <title>Deep-cultivation of Planctomycetes and their phenomic and genomic characterization uncovers novel biology.</title>
        <authorList>
            <person name="Wiegand S."/>
            <person name="Jogler M."/>
            <person name="Boedeker C."/>
            <person name="Pinto D."/>
            <person name="Vollmers J."/>
            <person name="Rivas-Marin E."/>
            <person name="Kohn T."/>
            <person name="Peeters S.H."/>
            <person name="Heuer A."/>
            <person name="Rast P."/>
            <person name="Oberbeckmann S."/>
            <person name="Bunk B."/>
            <person name="Jeske O."/>
            <person name="Meyerdierks A."/>
            <person name="Storesund J.E."/>
            <person name="Kallscheuer N."/>
            <person name="Luecker S."/>
            <person name="Lage O.M."/>
            <person name="Pohl T."/>
            <person name="Merkel B.J."/>
            <person name="Hornburger P."/>
            <person name="Mueller R.-W."/>
            <person name="Bruemmer F."/>
            <person name="Labrenz M."/>
            <person name="Spormann A.M."/>
            <person name="Op den Camp H."/>
            <person name="Overmann J."/>
            <person name="Amann R."/>
            <person name="Jetten M.S.M."/>
            <person name="Mascher T."/>
            <person name="Medema M.H."/>
            <person name="Devos D.P."/>
            <person name="Kaster A.-K."/>
            <person name="Ovreas L."/>
            <person name="Rohde M."/>
            <person name="Galperin M.Y."/>
            <person name="Jogler C."/>
        </authorList>
    </citation>
    <scope>NUCLEOTIDE SEQUENCE [LARGE SCALE GENOMIC DNA]</scope>
    <source>
        <strain evidence="9 10">Mal4</strain>
    </source>
</reference>
<evidence type="ECO:0000313" key="10">
    <source>
        <dbReference type="Proteomes" id="UP000320496"/>
    </source>
</evidence>
<dbReference type="SUPFAM" id="SSF74731">
    <property type="entry name" value="Ribosomal protein L20"/>
    <property type="match status" value="1"/>
</dbReference>
<evidence type="ECO:0000256" key="3">
    <source>
        <dbReference type="ARBA" id="ARBA00022884"/>
    </source>
</evidence>
<dbReference type="PANTHER" id="PTHR10986">
    <property type="entry name" value="39S RIBOSOMAL PROTEIN L20"/>
    <property type="match status" value="1"/>
</dbReference>
<dbReference type="GO" id="GO:0019843">
    <property type="term" value="F:rRNA binding"/>
    <property type="evidence" value="ECO:0007669"/>
    <property type="project" value="UniProtKB-UniRule"/>
</dbReference>
<dbReference type="AlphaFoldDB" id="A0A517Z3U2"/>
<dbReference type="PRINTS" id="PR00062">
    <property type="entry name" value="RIBOSOMALL20"/>
</dbReference>
<dbReference type="GO" id="GO:0005840">
    <property type="term" value="C:ribosome"/>
    <property type="evidence" value="ECO:0007669"/>
    <property type="project" value="UniProtKB-KW"/>
</dbReference>
<dbReference type="GO" id="GO:0006412">
    <property type="term" value="P:translation"/>
    <property type="evidence" value="ECO:0007669"/>
    <property type="project" value="InterPro"/>
</dbReference>
<sequence length="124" mass="14143">MRVRYGKARHRSKKRLFKEARGNQGGRSKLLRTVKETVVRSRACAYRDRRTRKREFRALWITRITAACRERGVRYSTFIHGLKLAGIELNRKSLSELAIHSPAVFDEIVALANESLASAESSAA</sequence>
<dbReference type="HAMAP" id="MF_00382">
    <property type="entry name" value="Ribosomal_bL20"/>
    <property type="match status" value="1"/>
</dbReference>